<evidence type="ECO:0000256" key="2">
    <source>
        <dbReference type="SAM" id="MobiDB-lite"/>
    </source>
</evidence>
<dbReference type="Proteomes" id="UP001165065">
    <property type="component" value="Unassembled WGS sequence"/>
</dbReference>
<organism evidence="3 4">
    <name type="scientific">Triparma columacea</name>
    <dbReference type="NCBI Taxonomy" id="722753"/>
    <lineage>
        <taxon>Eukaryota</taxon>
        <taxon>Sar</taxon>
        <taxon>Stramenopiles</taxon>
        <taxon>Ochrophyta</taxon>
        <taxon>Bolidophyceae</taxon>
        <taxon>Parmales</taxon>
        <taxon>Triparmaceae</taxon>
        <taxon>Triparma</taxon>
    </lineage>
</organism>
<feature type="coiled-coil region" evidence="1">
    <location>
        <begin position="490"/>
        <end position="517"/>
    </location>
</feature>
<comment type="caution">
    <text evidence="3">The sequence shown here is derived from an EMBL/GenBank/DDBJ whole genome shotgun (WGS) entry which is preliminary data.</text>
</comment>
<feature type="region of interest" description="Disordered" evidence="2">
    <location>
        <begin position="540"/>
        <end position="561"/>
    </location>
</feature>
<keyword evidence="4" id="KW-1185">Reference proteome</keyword>
<gene>
    <name evidence="3" type="ORF">TrCOL_g4458</name>
</gene>
<feature type="region of interest" description="Disordered" evidence="2">
    <location>
        <begin position="684"/>
        <end position="728"/>
    </location>
</feature>
<name>A0A9W7FYY8_9STRA</name>
<evidence type="ECO:0000313" key="4">
    <source>
        <dbReference type="Proteomes" id="UP001165065"/>
    </source>
</evidence>
<feature type="coiled-coil region" evidence="1">
    <location>
        <begin position="347"/>
        <end position="404"/>
    </location>
</feature>
<feature type="region of interest" description="Disordered" evidence="2">
    <location>
        <begin position="1"/>
        <end position="20"/>
    </location>
</feature>
<reference evidence="4" key="1">
    <citation type="journal article" date="2023" name="Commun. Biol.">
        <title>Genome analysis of Parmales, the sister group of diatoms, reveals the evolutionary specialization of diatoms from phago-mixotrophs to photoautotrophs.</title>
        <authorList>
            <person name="Ban H."/>
            <person name="Sato S."/>
            <person name="Yoshikawa S."/>
            <person name="Yamada K."/>
            <person name="Nakamura Y."/>
            <person name="Ichinomiya M."/>
            <person name="Sato N."/>
            <person name="Blanc-Mathieu R."/>
            <person name="Endo H."/>
            <person name="Kuwata A."/>
            <person name="Ogata H."/>
        </authorList>
    </citation>
    <scope>NUCLEOTIDE SEQUENCE [LARGE SCALE GENOMIC DNA]</scope>
</reference>
<dbReference type="AlphaFoldDB" id="A0A9W7FYY8"/>
<dbReference type="EMBL" id="BRYA01000576">
    <property type="protein sequence ID" value="GMI23849.1"/>
    <property type="molecule type" value="Genomic_DNA"/>
</dbReference>
<evidence type="ECO:0000256" key="1">
    <source>
        <dbReference type="SAM" id="Coils"/>
    </source>
</evidence>
<feature type="compositionally biased region" description="Basic and acidic residues" evidence="2">
    <location>
        <begin position="540"/>
        <end position="555"/>
    </location>
</feature>
<protein>
    <submittedName>
        <fullName evidence="3">Uncharacterized protein</fullName>
    </submittedName>
</protein>
<evidence type="ECO:0000313" key="3">
    <source>
        <dbReference type="EMBL" id="GMI23849.1"/>
    </source>
</evidence>
<proteinExistence type="predicted"/>
<keyword evidence="1" id="KW-0175">Coiled coil</keyword>
<accession>A0A9W7FYY8</accession>
<sequence>MPGVSKGSRKDPANKIPKYSIHFREPTAQQLKDPLQDLPPELRRMEFPKLWRRAYSKEELLLVVDANDIKYNEASQGTDKQCQIAVNTFEGELHKNSEQPAMLSLVKALTAASNCPMGKRLTPIIMIDLLATKGSFKFQGCVQKIPEISKDMVDDGKMFRDLRLAGLREDGRSQTDINTCLGIAEAIRFFVASKAKLPRYILLDEAYLTFNDRFGWSVGHTKTGEKYLMKRRHVFDKSKVTPMAKSLSKRLVGLVHKLGGKNMATLVNGKAVEEAIKGAISINDPNVILGRHACFGADDVMYNTMKCFAQLIDTTQVAIPPNISDLLSKGNVSISCKNSLNSEAAKMSNVHNQAEILKKEKAVLEEELKVMPAGKKKDELVVKIADLDEQIEEAEEKAAEACKNIKDASPHNQAEILSGEKAVLEEELKDMPAGKKKDELKVKIADLDDEIEAAEAAAAWSSLHNRPEILKKEKAVAEEGLKDMTAGKKKDELVVKIADLVKEIEAAEKAAAEICKNIKDGMARAGLGLGTTRLDEGGYKKEQVHSDKAKKKMSESSRAPGINARKDEYEQLAKDLPDMLNEMLDLHVTKKPVPKKLLPLLPVVLLYIADLCIRAKETFTYIYKCRGIYTSVTEVRRFKSSFDLMIKSYKSEEPIYSQVGINSKQSFNTLGALKDTLEKSLEDIENSSMDTTKRKLENEGTNLTGRPQRKKTKSRPQLSCQTPPRAYL</sequence>